<organism evidence="10 11">
    <name type="scientific">Candidatus Manganitrophus noduliformans</name>
    <dbReference type="NCBI Taxonomy" id="2606439"/>
    <lineage>
        <taxon>Bacteria</taxon>
        <taxon>Pseudomonadati</taxon>
        <taxon>Nitrospirota</taxon>
        <taxon>Nitrospiria</taxon>
        <taxon>Candidatus Troglogloeales</taxon>
        <taxon>Candidatus Manganitrophaceae</taxon>
        <taxon>Candidatus Manganitrophus</taxon>
    </lineage>
</organism>
<dbReference type="GO" id="GO:0003924">
    <property type="term" value="F:GTPase activity"/>
    <property type="evidence" value="ECO:0007669"/>
    <property type="project" value="InterPro"/>
</dbReference>
<dbReference type="GO" id="GO:0005525">
    <property type="term" value="F:GTP binding"/>
    <property type="evidence" value="ECO:0007669"/>
    <property type="project" value="UniProtKB-UniRule"/>
</dbReference>
<evidence type="ECO:0000256" key="8">
    <source>
        <dbReference type="NCBIfam" id="TIGR00503"/>
    </source>
</evidence>
<dbReference type="PROSITE" id="PS00301">
    <property type="entry name" value="G_TR_1"/>
    <property type="match status" value="1"/>
</dbReference>
<dbReference type="InterPro" id="IPR004548">
    <property type="entry name" value="PrfC"/>
</dbReference>
<dbReference type="CDD" id="cd04169">
    <property type="entry name" value="RF3"/>
    <property type="match status" value="1"/>
</dbReference>
<dbReference type="NCBIfam" id="TIGR00503">
    <property type="entry name" value="prfC"/>
    <property type="match status" value="1"/>
</dbReference>
<evidence type="ECO:0000256" key="5">
    <source>
        <dbReference type="ARBA" id="ARBA00022917"/>
    </source>
</evidence>
<dbReference type="GO" id="GO:0005829">
    <property type="term" value="C:cytosol"/>
    <property type="evidence" value="ECO:0007669"/>
    <property type="project" value="TreeGrafter"/>
</dbReference>
<dbReference type="SUPFAM" id="SSF52540">
    <property type="entry name" value="P-loop containing nucleoside triphosphate hydrolases"/>
    <property type="match status" value="1"/>
</dbReference>
<dbReference type="InterPro" id="IPR027417">
    <property type="entry name" value="P-loop_NTPase"/>
</dbReference>
<dbReference type="FunFam" id="3.40.50.300:FF:000542">
    <property type="entry name" value="Peptide chain release factor 3"/>
    <property type="match status" value="1"/>
</dbReference>
<dbReference type="InterPro" id="IPR038467">
    <property type="entry name" value="RF3_dom_3_sf"/>
</dbReference>
<dbReference type="Proteomes" id="UP000534783">
    <property type="component" value="Unassembled WGS sequence"/>
</dbReference>
<protein>
    <recommendedName>
        <fullName evidence="7 8">Peptide chain release factor 3</fullName>
        <shortName evidence="7">RF-3</shortName>
    </recommendedName>
</protein>
<name>A0A7X6IAS7_9BACT</name>
<dbReference type="Pfam" id="PF16658">
    <property type="entry name" value="RF3_C"/>
    <property type="match status" value="1"/>
</dbReference>
<dbReference type="InterPro" id="IPR041732">
    <property type="entry name" value="RF3_GTP-bd"/>
</dbReference>
<evidence type="ECO:0000313" key="11">
    <source>
        <dbReference type="Proteomes" id="UP000534783"/>
    </source>
</evidence>
<comment type="subcellular location">
    <subcellularLocation>
        <location evidence="1 7">Cytoplasm</location>
    </subcellularLocation>
</comment>
<keyword evidence="11" id="KW-1185">Reference proteome</keyword>
<evidence type="ECO:0000259" key="9">
    <source>
        <dbReference type="PROSITE" id="PS51722"/>
    </source>
</evidence>
<feature type="binding site" evidence="7">
    <location>
        <begin position="149"/>
        <end position="152"/>
    </location>
    <ligand>
        <name>GTP</name>
        <dbReference type="ChEBI" id="CHEBI:37565"/>
    </ligand>
</feature>
<dbReference type="GO" id="GO:0016149">
    <property type="term" value="F:translation release factor activity, codon specific"/>
    <property type="evidence" value="ECO:0007669"/>
    <property type="project" value="UniProtKB-UniRule"/>
</dbReference>
<dbReference type="PROSITE" id="PS51722">
    <property type="entry name" value="G_TR_2"/>
    <property type="match status" value="1"/>
</dbReference>
<reference evidence="10 11" key="1">
    <citation type="journal article" date="2020" name="Nature">
        <title>Bacterial chemolithoautotrophy via manganese oxidation.</title>
        <authorList>
            <person name="Yu H."/>
            <person name="Leadbetter J.R."/>
        </authorList>
    </citation>
    <scope>NUCLEOTIDE SEQUENCE [LARGE SCALE GENOMIC DNA]</scope>
    <source>
        <strain evidence="10 11">Mn-1</strain>
    </source>
</reference>
<dbReference type="SUPFAM" id="SSF54980">
    <property type="entry name" value="EF-G C-terminal domain-like"/>
    <property type="match status" value="1"/>
</dbReference>
<dbReference type="PANTHER" id="PTHR43556:SF2">
    <property type="entry name" value="PEPTIDE CHAIN RELEASE FACTOR RF3"/>
    <property type="match status" value="1"/>
</dbReference>
<dbReference type="RefSeq" id="WP_168059025.1">
    <property type="nucleotide sequence ID" value="NZ_VTOW01000001.1"/>
</dbReference>
<dbReference type="GO" id="GO:0016150">
    <property type="term" value="F:translation release factor activity, codon nonspecific"/>
    <property type="evidence" value="ECO:0007669"/>
    <property type="project" value="TreeGrafter"/>
</dbReference>
<comment type="similarity">
    <text evidence="2 7">Belongs to the TRAFAC class translation factor GTPase superfamily. Classic translation factor GTPase family. PrfC subfamily.</text>
</comment>
<dbReference type="Gene3D" id="3.40.50.300">
    <property type="entry name" value="P-loop containing nucleotide triphosphate hydrolases"/>
    <property type="match status" value="1"/>
</dbReference>
<dbReference type="GO" id="GO:0006449">
    <property type="term" value="P:regulation of translational termination"/>
    <property type="evidence" value="ECO:0007669"/>
    <property type="project" value="UniProtKB-UniRule"/>
</dbReference>
<accession>A0A7X6IAS7</accession>
<evidence type="ECO:0000256" key="2">
    <source>
        <dbReference type="ARBA" id="ARBA00009978"/>
    </source>
</evidence>
<dbReference type="AlphaFoldDB" id="A0A7X6IAS7"/>
<evidence type="ECO:0000313" key="10">
    <source>
        <dbReference type="EMBL" id="NKE70791.1"/>
    </source>
</evidence>
<evidence type="ECO:0000256" key="7">
    <source>
        <dbReference type="HAMAP-Rule" id="MF_00072"/>
    </source>
</evidence>
<dbReference type="Pfam" id="PF00009">
    <property type="entry name" value="GTP_EFTU"/>
    <property type="match status" value="1"/>
</dbReference>
<keyword evidence="5 7" id="KW-0648">Protein biosynthesis</keyword>
<keyword evidence="4 7" id="KW-0547">Nucleotide-binding</keyword>
<comment type="caution">
    <text evidence="10">The sequence shown here is derived from an EMBL/GenBank/DDBJ whole genome shotgun (WGS) entry which is preliminary data.</text>
</comment>
<dbReference type="PANTHER" id="PTHR43556">
    <property type="entry name" value="PEPTIDE CHAIN RELEASE FACTOR RF3"/>
    <property type="match status" value="1"/>
</dbReference>
<dbReference type="InterPro" id="IPR031157">
    <property type="entry name" value="G_TR_CS"/>
</dbReference>
<dbReference type="InterPro" id="IPR009000">
    <property type="entry name" value="Transl_B-barrel_sf"/>
</dbReference>
<dbReference type="InterPro" id="IPR005225">
    <property type="entry name" value="Small_GTP-bd"/>
</dbReference>
<evidence type="ECO:0000256" key="6">
    <source>
        <dbReference type="ARBA" id="ARBA00023134"/>
    </source>
</evidence>
<dbReference type="InterPro" id="IPR035647">
    <property type="entry name" value="EFG_III/V"/>
</dbReference>
<dbReference type="InterPro" id="IPR000795">
    <property type="entry name" value="T_Tr_GTP-bd_dom"/>
</dbReference>
<keyword evidence="3 7" id="KW-0963">Cytoplasm</keyword>
<dbReference type="SUPFAM" id="SSF50447">
    <property type="entry name" value="Translation proteins"/>
    <property type="match status" value="1"/>
</dbReference>
<comment type="function">
    <text evidence="7">Increases the formation of ribosomal termination complexes and stimulates activities of RF-1 and RF-2. It binds guanine nucleotides and has strong preference for UGA stop codons. It may interact directly with the ribosome. The stimulation of RF-1 and RF-2 is significantly reduced by GTP and GDP, but not by GMP.</text>
</comment>
<dbReference type="Gene3D" id="2.40.30.10">
    <property type="entry name" value="Translation factors"/>
    <property type="match status" value="1"/>
</dbReference>
<keyword evidence="6 7" id="KW-0342">GTP-binding</keyword>
<evidence type="ECO:0000256" key="4">
    <source>
        <dbReference type="ARBA" id="ARBA00022741"/>
    </source>
</evidence>
<evidence type="ECO:0000256" key="3">
    <source>
        <dbReference type="ARBA" id="ARBA00022490"/>
    </source>
</evidence>
<dbReference type="NCBIfam" id="NF001964">
    <property type="entry name" value="PRK00741.1"/>
    <property type="match status" value="1"/>
</dbReference>
<gene>
    <name evidence="7" type="primary">prfC</name>
    <name evidence="10" type="ORF">MNODULE_08580</name>
</gene>
<feature type="binding site" evidence="7">
    <location>
        <begin position="95"/>
        <end position="99"/>
    </location>
    <ligand>
        <name>GTP</name>
        <dbReference type="ChEBI" id="CHEBI:37565"/>
    </ligand>
</feature>
<dbReference type="InterPro" id="IPR053905">
    <property type="entry name" value="EF-G-like_DII"/>
</dbReference>
<dbReference type="EMBL" id="VTOW01000001">
    <property type="protein sequence ID" value="NKE70791.1"/>
    <property type="molecule type" value="Genomic_DNA"/>
</dbReference>
<dbReference type="InterPro" id="IPR032090">
    <property type="entry name" value="RF3_C"/>
</dbReference>
<evidence type="ECO:0000256" key="1">
    <source>
        <dbReference type="ARBA" id="ARBA00004496"/>
    </source>
</evidence>
<dbReference type="Pfam" id="PF22042">
    <property type="entry name" value="EF-G_D2"/>
    <property type="match status" value="1"/>
</dbReference>
<sequence>MFELAEMAVIEEIKREVARRRTFAIISHPDAGKTTLTEKLLLYSGAIELAGAVKARKNQRHATSDWLEMEQSRGISITSTALQFDYQGCRFNLLDTPGHQDFSEDTYRTLMAVDSAVMVLDGAKGIEPQTKKLFDVCRMRHIPILIFINKMDQPGRPPLDLLDEIEKVLGMGAVPKNWPIGEGPDFQGVYDLEQKQVLRFQRTVRGQQRAPVWVGEIDDPQFAEEIGGPAYRQLCEDVALLAGAGFSFDRERFLKGEVAPVYFGSAIHNFGVEPFLAGLKELAPPPGARMSSHGLVAPGIEAFSGFIFKIQANMDRRHRDRMAFLRVCSGRFEKDMLVYHSRLDRKVRMTRPHRLFGRERETIEEAFAGDVVGLVNPGLFAIGDTLCSAAPLKYDGIPRFHPECFGILINRNLSKNKQFQKGLQQLEEEGVMQVLFSPDGARREPILAVVGNLQFDVVQARLQYEYDVETSVERLPYTSARWISGDADAIDKMIRLRWEGMHLQDRDGQMVALFSTERECAFHQKHYPEIEFKELK</sequence>
<dbReference type="Gene3D" id="3.30.70.3280">
    <property type="entry name" value="Peptide chain release factor 3, domain III"/>
    <property type="match status" value="1"/>
</dbReference>
<dbReference type="HAMAP" id="MF_00072">
    <property type="entry name" value="Rel_fac_3"/>
    <property type="match status" value="1"/>
</dbReference>
<dbReference type="NCBIfam" id="TIGR00231">
    <property type="entry name" value="small_GTP"/>
    <property type="match status" value="1"/>
</dbReference>
<feature type="binding site" evidence="7">
    <location>
        <begin position="27"/>
        <end position="34"/>
    </location>
    <ligand>
        <name>GTP</name>
        <dbReference type="ChEBI" id="CHEBI:37565"/>
    </ligand>
</feature>
<dbReference type="PRINTS" id="PR00315">
    <property type="entry name" value="ELONGATNFCT"/>
</dbReference>
<proteinExistence type="inferred from homology"/>
<feature type="domain" description="Tr-type G" evidence="9">
    <location>
        <begin position="18"/>
        <end position="287"/>
    </location>
</feature>